<dbReference type="InterPro" id="IPR036388">
    <property type="entry name" value="WH-like_DNA-bd_sf"/>
</dbReference>
<name>A0AAW0DRS9_9AGAR</name>
<protein>
    <recommendedName>
        <fullName evidence="8">S-adenosyl-L-methionine-dependent methyltransferase</fullName>
    </recommendedName>
</protein>
<proteinExistence type="predicted"/>
<feature type="domain" description="O-methyltransferase C-terminal" evidence="4">
    <location>
        <begin position="213"/>
        <end position="315"/>
    </location>
</feature>
<evidence type="ECO:0000256" key="2">
    <source>
        <dbReference type="ARBA" id="ARBA00022679"/>
    </source>
</evidence>
<dbReference type="InterPro" id="IPR016461">
    <property type="entry name" value="COMT-like"/>
</dbReference>
<dbReference type="InterPro" id="IPR001077">
    <property type="entry name" value="COMT_C"/>
</dbReference>
<dbReference type="EMBL" id="JAYKXP010000009">
    <property type="protein sequence ID" value="KAK7054429.1"/>
    <property type="molecule type" value="Genomic_DNA"/>
</dbReference>
<organism evidence="6 7">
    <name type="scientific">Paramarasmius palmivorus</name>
    <dbReference type="NCBI Taxonomy" id="297713"/>
    <lineage>
        <taxon>Eukaryota</taxon>
        <taxon>Fungi</taxon>
        <taxon>Dikarya</taxon>
        <taxon>Basidiomycota</taxon>
        <taxon>Agaricomycotina</taxon>
        <taxon>Agaricomycetes</taxon>
        <taxon>Agaricomycetidae</taxon>
        <taxon>Agaricales</taxon>
        <taxon>Marasmiineae</taxon>
        <taxon>Marasmiaceae</taxon>
        <taxon>Paramarasmius</taxon>
    </lineage>
</organism>
<evidence type="ECO:0000313" key="7">
    <source>
        <dbReference type="Proteomes" id="UP001383192"/>
    </source>
</evidence>
<dbReference type="PROSITE" id="PS51683">
    <property type="entry name" value="SAM_OMT_II"/>
    <property type="match status" value="1"/>
</dbReference>
<dbReference type="AlphaFoldDB" id="A0AAW0DRS9"/>
<sequence>MSHSSQVRQLLELLSSSVGSLDDICSSNGTRIPDLDEPYQPASEAFRANPDAQRAAAIISAAASQLQAIFSPPQVSLYHVAAGTFRSAALRVCIEGNVTEILREAGPEGLHVNDIAAINGLDPKKLARFLRYLASLHVYKELSPDVFANNRISSMMDTHKCVDALFAQPERKHENTSGFPALVSSHLDEVAKAAIYSWEAMTDPEMGHSTKNNATPLNKAFGTDGLTYFGFLQDPQESSRYQRFAVAMEGVLVFQPDLFSQAYNWDHLPTGSVVVDVGGGVGTVSLALAEQFPNLNIVVQDLPGIVDKGHKVWSQRQPEALKTGRVTLQGRAVHPSRFLEPRHSRTLLGHDFFTEQPQKDASIFLVKHVLHNWSDEDCQRMLSRLRDAARPDTKLLVLEIIMPYVCHRDPSLENGKPIIPGAAPREAPMPLLANFGAMNEWAHVLDMLVFSICNSEERTIDQFDELFRKSGWKLSKVHRVSEDSSMWQSIEAVPA</sequence>
<evidence type="ECO:0000256" key="1">
    <source>
        <dbReference type="ARBA" id="ARBA00022603"/>
    </source>
</evidence>
<keyword evidence="2" id="KW-0808">Transferase</keyword>
<reference evidence="6 7" key="1">
    <citation type="submission" date="2024-01" db="EMBL/GenBank/DDBJ databases">
        <title>A draft genome for a cacao thread blight-causing isolate of Paramarasmius palmivorus.</title>
        <authorList>
            <person name="Baruah I.K."/>
            <person name="Bukari Y."/>
            <person name="Amoako-Attah I."/>
            <person name="Meinhardt L.W."/>
            <person name="Bailey B.A."/>
            <person name="Cohen S.P."/>
        </authorList>
    </citation>
    <scope>NUCLEOTIDE SEQUENCE [LARGE SCALE GENOMIC DNA]</scope>
    <source>
        <strain evidence="6 7">GH-12</strain>
    </source>
</reference>
<dbReference type="InterPro" id="IPR012967">
    <property type="entry name" value="COMT_dimerisation"/>
</dbReference>
<dbReference type="GO" id="GO:0008171">
    <property type="term" value="F:O-methyltransferase activity"/>
    <property type="evidence" value="ECO:0007669"/>
    <property type="project" value="InterPro"/>
</dbReference>
<keyword evidence="7" id="KW-1185">Reference proteome</keyword>
<evidence type="ECO:0000259" key="4">
    <source>
        <dbReference type="Pfam" id="PF00891"/>
    </source>
</evidence>
<dbReference type="InterPro" id="IPR029063">
    <property type="entry name" value="SAM-dependent_MTases_sf"/>
</dbReference>
<keyword evidence="1" id="KW-0489">Methyltransferase</keyword>
<dbReference type="Proteomes" id="UP001383192">
    <property type="component" value="Unassembled WGS sequence"/>
</dbReference>
<evidence type="ECO:0000313" key="6">
    <source>
        <dbReference type="EMBL" id="KAK7054429.1"/>
    </source>
</evidence>
<dbReference type="PANTHER" id="PTHR43712">
    <property type="entry name" value="PUTATIVE (AFU_ORTHOLOGUE AFUA_4G14580)-RELATED"/>
    <property type="match status" value="1"/>
</dbReference>
<dbReference type="Gene3D" id="1.10.10.10">
    <property type="entry name" value="Winged helix-like DNA-binding domain superfamily/Winged helix DNA-binding domain"/>
    <property type="match status" value="1"/>
</dbReference>
<feature type="domain" description="O-methyltransferase dimerisation" evidence="5">
    <location>
        <begin position="79"/>
        <end position="156"/>
    </location>
</feature>
<dbReference type="Pfam" id="PF00891">
    <property type="entry name" value="Methyltransf_2"/>
    <property type="match status" value="2"/>
</dbReference>
<evidence type="ECO:0008006" key="8">
    <source>
        <dbReference type="Google" id="ProtNLM"/>
    </source>
</evidence>
<evidence type="ECO:0000259" key="5">
    <source>
        <dbReference type="Pfam" id="PF08100"/>
    </source>
</evidence>
<dbReference type="PANTHER" id="PTHR43712:SF2">
    <property type="entry name" value="O-METHYLTRANSFERASE CICE"/>
    <property type="match status" value="1"/>
</dbReference>
<dbReference type="SUPFAM" id="SSF53335">
    <property type="entry name" value="S-adenosyl-L-methionine-dependent methyltransferases"/>
    <property type="match status" value="1"/>
</dbReference>
<feature type="domain" description="O-methyltransferase C-terminal" evidence="4">
    <location>
        <begin position="346"/>
        <end position="404"/>
    </location>
</feature>
<comment type="caution">
    <text evidence="6">The sequence shown here is derived from an EMBL/GenBank/DDBJ whole genome shotgun (WGS) entry which is preliminary data.</text>
</comment>
<dbReference type="SUPFAM" id="SSF46785">
    <property type="entry name" value="Winged helix' DNA-binding domain"/>
    <property type="match status" value="1"/>
</dbReference>
<dbReference type="GO" id="GO:0046983">
    <property type="term" value="F:protein dimerization activity"/>
    <property type="evidence" value="ECO:0007669"/>
    <property type="project" value="InterPro"/>
</dbReference>
<dbReference type="Pfam" id="PF08100">
    <property type="entry name" value="Dimerisation"/>
    <property type="match status" value="1"/>
</dbReference>
<gene>
    <name evidence="6" type="ORF">VNI00_003627</name>
</gene>
<dbReference type="GO" id="GO:0032259">
    <property type="term" value="P:methylation"/>
    <property type="evidence" value="ECO:0007669"/>
    <property type="project" value="UniProtKB-KW"/>
</dbReference>
<evidence type="ECO:0000256" key="3">
    <source>
        <dbReference type="ARBA" id="ARBA00022691"/>
    </source>
</evidence>
<dbReference type="InterPro" id="IPR036390">
    <property type="entry name" value="WH_DNA-bd_sf"/>
</dbReference>
<accession>A0AAW0DRS9</accession>
<dbReference type="Gene3D" id="3.40.50.150">
    <property type="entry name" value="Vaccinia Virus protein VP39"/>
    <property type="match status" value="1"/>
</dbReference>
<keyword evidence="3" id="KW-0949">S-adenosyl-L-methionine</keyword>